<reference evidence="5" key="1">
    <citation type="journal article" date="2016" name="Nature">
        <title>The genome of the seagrass Zostera marina reveals angiosperm adaptation to the sea.</title>
        <authorList>
            <person name="Olsen J.L."/>
            <person name="Rouze P."/>
            <person name="Verhelst B."/>
            <person name="Lin Y.-C."/>
            <person name="Bayer T."/>
            <person name="Collen J."/>
            <person name="Dattolo E."/>
            <person name="De Paoli E."/>
            <person name="Dittami S."/>
            <person name="Maumus F."/>
            <person name="Michel G."/>
            <person name="Kersting A."/>
            <person name="Lauritano C."/>
            <person name="Lohaus R."/>
            <person name="Toepel M."/>
            <person name="Tonon T."/>
            <person name="Vanneste K."/>
            <person name="Amirebrahimi M."/>
            <person name="Brakel J."/>
            <person name="Bostroem C."/>
            <person name="Chovatia M."/>
            <person name="Grimwood J."/>
            <person name="Jenkins J.W."/>
            <person name="Jueterbock A."/>
            <person name="Mraz A."/>
            <person name="Stam W.T."/>
            <person name="Tice H."/>
            <person name="Bornberg-Bauer E."/>
            <person name="Green P.J."/>
            <person name="Pearson G.A."/>
            <person name="Procaccini G."/>
            <person name="Duarte C.M."/>
            <person name="Schmutz J."/>
            <person name="Reusch T.B.H."/>
            <person name="Van de Peer Y."/>
        </authorList>
    </citation>
    <scope>NUCLEOTIDE SEQUENCE [LARGE SCALE GENOMIC DNA]</scope>
    <source>
        <strain evidence="5">cv. Finnish</strain>
    </source>
</reference>
<keyword evidence="5" id="KW-1185">Reference proteome</keyword>
<keyword evidence="2" id="KW-0067">ATP-binding</keyword>
<gene>
    <name evidence="4" type="ORF">ZOSMA_89G00060</name>
</gene>
<dbReference type="OMA" id="PQILWYL"/>
<dbReference type="GO" id="GO:0005886">
    <property type="term" value="C:plasma membrane"/>
    <property type="evidence" value="ECO:0000318"/>
    <property type="project" value="GO_Central"/>
</dbReference>
<dbReference type="InterPro" id="IPR000719">
    <property type="entry name" value="Prot_kinase_dom"/>
</dbReference>
<dbReference type="OrthoDB" id="4062651at2759"/>
<comment type="caution">
    <text evidence="4">The sequence shown here is derived from an EMBL/GenBank/DDBJ whole genome shotgun (WGS) entry which is preliminary data.</text>
</comment>
<dbReference type="SUPFAM" id="SSF56112">
    <property type="entry name" value="Protein kinase-like (PK-like)"/>
    <property type="match status" value="1"/>
</dbReference>
<dbReference type="AlphaFoldDB" id="A0A0K9NJW5"/>
<dbReference type="EMBL" id="LFYR01002109">
    <property type="protein sequence ID" value="KMZ57056.1"/>
    <property type="molecule type" value="Genomic_DNA"/>
</dbReference>
<dbReference type="PANTHER" id="PTHR27001">
    <property type="entry name" value="OS01G0253100 PROTEIN"/>
    <property type="match status" value="1"/>
</dbReference>
<organism evidence="4 5">
    <name type="scientific">Zostera marina</name>
    <name type="common">Eelgrass</name>
    <dbReference type="NCBI Taxonomy" id="29655"/>
    <lineage>
        <taxon>Eukaryota</taxon>
        <taxon>Viridiplantae</taxon>
        <taxon>Streptophyta</taxon>
        <taxon>Embryophyta</taxon>
        <taxon>Tracheophyta</taxon>
        <taxon>Spermatophyta</taxon>
        <taxon>Magnoliopsida</taxon>
        <taxon>Liliopsida</taxon>
        <taxon>Zosteraceae</taxon>
        <taxon>Zostera</taxon>
    </lineage>
</organism>
<dbReference type="STRING" id="29655.A0A0K9NJW5"/>
<evidence type="ECO:0000256" key="2">
    <source>
        <dbReference type="ARBA" id="ARBA00022840"/>
    </source>
</evidence>
<feature type="domain" description="Protein kinase" evidence="3">
    <location>
        <begin position="38"/>
        <end position="293"/>
    </location>
</feature>
<dbReference type="PROSITE" id="PS50011">
    <property type="entry name" value="PROTEIN_KINASE_DOM"/>
    <property type="match status" value="1"/>
</dbReference>
<dbReference type="Gene3D" id="1.10.510.10">
    <property type="entry name" value="Transferase(Phosphotransferase) domain 1"/>
    <property type="match status" value="2"/>
</dbReference>
<evidence type="ECO:0000259" key="3">
    <source>
        <dbReference type="PROSITE" id="PS50011"/>
    </source>
</evidence>
<evidence type="ECO:0000313" key="4">
    <source>
        <dbReference type="EMBL" id="KMZ57056.1"/>
    </source>
</evidence>
<dbReference type="InterPro" id="IPR001245">
    <property type="entry name" value="Ser-Thr/Tyr_kinase_cat_dom"/>
</dbReference>
<dbReference type="InterPro" id="IPR011009">
    <property type="entry name" value="Kinase-like_dom_sf"/>
</dbReference>
<protein>
    <submittedName>
        <fullName evidence="4">Protein kinase family protein</fullName>
    </submittedName>
</protein>
<dbReference type="Proteomes" id="UP000036987">
    <property type="component" value="Unassembled WGS sequence"/>
</dbReference>
<name>A0A0K9NJW5_ZOSMR</name>
<keyword evidence="1" id="KW-0547">Nucleotide-binding</keyword>
<dbReference type="Gene3D" id="3.30.200.20">
    <property type="entry name" value="Phosphorylase Kinase, domain 1"/>
    <property type="match status" value="1"/>
</dbReference>
<evidence type="ECO:0000256" key="1">
    <source>
        <dbReference type="ARBA" id="ARBA00022741"/>
    </source>
</evidence>
<dbReference type="GO" id="GO:0005524">
    <property type="term" value="F:ATP binding"/>
    <property type="evidence" value="ECO:0007669"/>
    <property type="project" value="UniProtKB-KW"/>
</dbReference>
<dbReference type="GO" id="GO:0007165">
    <property type="term" value="P:signal transduction"/>
    <property type="evidence" value="ECO:0000318"/>
    <property type="project" value="GO_Central"/>
</dbReference>
<proteinExistence type="predicted"/>
<dbReference type="PANTHER" id="PTHR27001:SF20">
    <property type="entry name" value="PROTEIN KINASE SUPERFAMILY PROTEIN"/>
    <property type="match status" value="1"/>
</dbReference>
<dbReference type="GO" id="GO:0004672">
    <property type="term" value="F:protein kinase activity"/>
    <property type="evidence" value="ECO:0000318"/>
    <property type="project" value="GO_Central"/>
</dbReference>
<evidence type="ECO:0000313" key="5">
    <source>
        <dbReference type="Proteomes" id="UP000036987"/>
    </source>
</evidence>
<sequence>MQKMIGRLLLKNNNSPSESGNFHLIRQFTVKEIRRATVGFNLVLGTDPRGNVYKAQFSDGDFAVVRKLRRFSHHGDDDHDGFFYKEVELIGGLHHRNLVRLQGFSNGRRNRFLLMEYMENGSLNDCLHDPLKTPLCWKTRLEIAISVAAALEYLLFFCDPPVFNISISSKNIFLDENFIAKVCHLGLVEPNNSSLLDPKRRHIVYQFGVLILELVTGQSFEIEGAELLRWINQESGSSDSMHKMVDADLGEDYDVNQLTCLLKIARLCTKRIWDYPRISIRQILRYLQRKLEF</sequence>
<accession>A0A0K9NJW5</accession>
<keyword evidence="4" id="KW-0808">Transferase</keyword>
<keyword evidence="4" id="KW-0418">Kinase</keyword>
<dbReference type="Pfam" id="PF07714">
    <property type="entry name" value="PK_Tyr_Ser-Thr"/>
    <property type="match status" value="1"/>
</dbReference>